<keyword evidence="5" id="KW-1185">Reference proteome</keyword>
<dbReference type="InterPro" id="IPR014774">
    <property type="entry name" value="KaiC-like_dom"/>
</dbReference>
<dbReference type="EMBL" id="LHYH01000013">
    <property type="protein sequence ID" value="KXB07068.1"/>
    <property type="molecule type" value="Genomic_DNA"/>
</dbReference>
<dbReference type="InterPro" id="IPR027417">
    <property type="entry name" value="P-loop_NTPase"/>
</dbReference>
<evidence type="ECO:0000313" key="4">
    <source>
        <dbReference type="EMBL" id="KXB07068.1"/>
    </source>
</evidence>
<keyword evidence="1" id="KW-0547">Nucleotide-binding</keyword>
<dbReference type="PANTHER" id="PTHR43637">
    <property type="entry name" value="UPF0273 PROTEIN TM_0370"/>
    <property type="match status" value="1"/>
</dbReference>
<evidence type="ECO:0000313" key="5">
    <source>
        <dbReference type="Proteomes" id="UP000070504"/>
    </source>
</evidence>
<organism evidence="4 5">
    <name type="scientific">candidate division MSBL1 archaeon SCGC-AAA382K21</name>
    <dbReference type="NCBI Taxonomy" id="1698283"/>
    <lineage>
        <taxon>Archaea</taxon>
        <taxon>Methanobacteriati</taxon>
        <taxon>Methanobacteriota</taxon>
        <taxon>candidate division MSBL1</taxon>
    </lineage>
</organism>
<gene>
    <name evidence="4" type="ORF">AKJ54_00770</name>
</gene>
<reference evidence="4 5" key="1">
    <citation type="journal article" date="2016" name="Sci. Rep.">
        <title>Metabolic traits of an uncultured archaeal lineage -MSBL1- from brine pools of the Red Sea.</title>
        <authorList>
            <person name="Mwirichia R."/>
            <person name="Alam I."/>
            <person name="Rashid M."/>
            <person name="Vinu M."/>
            <person name="Ba-Alawi W."/>
            <person name="Anthony Kamau A."/>
            <person name="Kamanda Ngugi D."/>
            <person name="Goker M."/>
            <person name="Klenk H.P."/>
            <person name="Bajic V."/>
            <person name="Stingl U."/>
        </authorList>
    </citation>
    <scope>NUCLEOTIDE SEQUENCE [LARGE SCALE GENOMIC DNA]</scope>
    <source>
        <strain evidence="4">SCGC-AAA382K21</strain>
    </source>
</reference>
<dbReference type="PATRIC" id="fig|1698283.3.peg.33"/>
<protein>
    <recommendedName>
        <fullName evidence="3">KaiC domain-containing protein</fullName>
    </recommendedName>
</protein>
<dbReference type="SUPFAM" id="SSF52540">
    <property type="entry name" value="P-loop containing nucleoside triphosphate hydrolases"/>
    <property type="match status" value="1"/>
</dbReference>
<dbReference type="Gene3D" id="3.40.50.300">
    <property type="entry name" value="P-loop containing nucleotide triphosphate hydrolases"/>
    <property type="match status" value="1"/>
</dbReference>
<dbReference type="AlphaFoldDB" id="A0A133VKU0"/>
<evidence type="ECO:0000256" key="1">
    <source>
        <dbReference type="ARBA" id="ARBA00022741"/>
    </source>
</evidence>
<dbReference type="Pfam" id="PF06745">
    <property type="entry name" value="ATPase"/>
    <property type="match status" value="1"/>
</dbReference>
<feature type="domain" description="KaiC" evidence="3">
    <location>
        <begin position="1"/>
        <end position="232"/>
    </location>
</feature>
<dbReference type="PROSITE" id="PS51146">
    <property type="entry name" value="KAIC"/>
    <property type="match status" value="1"/>
</dbReference>
<dbReference type="GO" id="GO:0005524">
    <property type="term" value="F:ATP binding"/>
    <property type="evidence" value="ECO:0007669"/>
    <property type="project" value="UniProtKB-KW"/>
</dbReference>
<dbReference type="Proteomes" id="UP000070504">
    <property type="component" value="Unassembled WGS sequence"/>
</dbReference>
<accession>A0A133VKU0</accession>
<keyword evidence="2" id="KW-0067">ATP-binding</keyword>
<dbReference type="InterPro" id="IPR010624">
    <property type="entry name" value="KaiC_dom"/>
</dbReference>
<sequence>MKVKTGIPGLDNLIGGGLPKGSFTTILGEYGVGKSTLAMQYLVNGVKEYGEPGVFVTFERDTDVITTEMRRFGWHLKTFQNEGNLKMIGGPLDKIIGLGEESEAEPEDLLGEMVEVVDEMDAERLSIDGLGQFSLLFPDELSYRAGLASLGRSLSELGCTSIATIEKSSKEDQSGKAARDYVSDGLITMNWATVNSERKRALEIKKIRGSKHSTRLNYFGITESGIEIKEEI</sequence>
<evidence type="ECO:0000259" key="3">
    <source>
        <dbReference type="PROSITE" id="PS51146"/>
    </source>
</evidence>
<evidence type="ECO:0000256" key="2">
    <source>
        <dbReference type="ARBA" id="ARBA00022840"/>
    </source>
</evidence>
<name>A0A133VKU0_9EURY</name>
<comment type="caution">
    <text evidence="4">The sequence shown here is derived from an EMBL/GenBank/DDBJ whole genome shotgun (WGS) entry which is preliminary data.</text>
</comment>
<proteinExistence type="predicted"/>